<dbReference type="Proteomes" id="UP001165270">
    <property type="component" value="Unassembled WGS sequence"/>
</dbReference>
<name>A0ABS9XTP2_9ACTN</name>
<evidence type="ECO:0000313" key="1">
    <source>
        <dbReference type="EMBL" id="MCI3244257.1"/>
    </source>
</evidence>
<dbReference type="SUPFAM" id="SSF53850">
    <property type="entry name" value="Periplasmic binding protein-like II"/>
    <property type="match status" value="1"/>
</dbReference>
<dbReference type="RefSeq" id="WP_242712244.1">
    <property type="nucleotide sequence ID" value="NZ_JALDAX010000014.1"/>
</dbReference>
<dbReference type="Gene3D" id="3.40.190.10">
    <property type="entry name" value="Periplasmic binding protein-like II"/>
    <property type="match status" value="1"/>
</dbReference>
<gene>
    <name evidence="1" type="ORF">MQN93_31515</name>
</gene>
<dbReference type="EMBL" id="JALDAX010000014">
    <property type="protein sequence ID" value="MCI3244257.1"/>
    <property type="molecule type" value="Genomic_DNA"/>
</dbReference>
<evidence type="ECO:0000313" key="2">
    <source>
        <dbReference type="Proteomes" id="UP001165270"/>
    </source>
</evidence>
<comment type="caution">
    <text evidence="1">The sequence shown here is derived from an EMBL/GenBank/DDBJ whole genome shotgun (WGS) entry which is preliminary data.</text>
</comment>
<keyword evidence="2" id="KW-1185">Reference proteome</keyword>
<organism evidence="1 2">
    <name type="scientific">Streptomyces spinosisporus</name>
    <dbReference type="NCBI Taxonomy" id="2927582"/>
    <lineage>
        <taxon>Bacteria</taxon>
        <taxon>Bacillati</taxon>
        <taxon>Actinomycetota</taxon>
        <taxon>Actinomycetes</taxon>
        <taxon>Kitasatosporales</taxon>
        <taxon>Streptomycetaceae</taxon>
        <taxon>Streptomyces</taxon>
    </lineage>
</organism>
<reference evidence="1" key="1">
    <citation type="submission" date="2022-03" db="EMBL/GenBank/DDBJ databases">
        <title>Streptomyces 7R015 and 7R016 isolated from Barleria lupulina in Thailand.</title>
        <authorList>
            <person name="Kanchanasin P."/>
            <person name="Phongsopitanun W."/>
            <person name="Tanasupawat S."/>
        </authorList>
    </citation>
    <scope>NUCLEOTIDE SEQUENCE</scope>
    <source>
        <strain evidence="1">7R016</strain>
    </source>
</reference>
<accession>A0ABS9XTP2</accession>
<sequence>MAELPVLRTVLGDYPHTAPLKNGDVESPRLRLDFVSVSPIHRAFAPMVREEAYDLSELAVVTALQAIAYGRPVVLLPAVVAARFQRGCLIAHASRPVRPEDLKGKRIGVRSYTQTTGMWVRAHLAEDYGLAAQDVQWITRDGAHVAEYAVPAFVTHDEHAANLPDRLREGRIDAAVLGNDLPEGDEFVPVVPDAAARDEQWWQRHGFMPINHMVAVSASTFRADPDAVRESYALLRRADASVERPEGRPHPTLFGYENLRGPVESVIDACLAQHLLPRRLSPDEVFGPAREVLGNDAD</sequence>
<proteinExistence type="predicted"/>
<protein>
    <submittedName>
        <fullName evidence="1">ABC transporter substrate-binding protein</fullName>
    </submittedName>
</protein>